<comment type="function">
    <text evidence="1">Catalyzes the phosphorylation of riboflavin to FMN followed by the adenylation of FMN to FAD.</text>
</comment>
<accession>A0A917C0Z6</accession>
<comment type="pathway">
    <text evidence="2 15">Cofactor biosynthesis; FAD biosynthesis; FAD from FMN: step 1/1.</text>
</comment>
<comment type="caution">
    <text evidence="17">The sequence shown here is derived from an EMBL/GenBank/DDBJ whole genome shotgun (WGS) entry which is preliminary data.</text>
</comment>
<dbReference type="Proteomes" id="UP000632498">
    <property type="component" value="Unassembled WGS sequence"/>
</dbReference>
<dbReference type="NCBIfam" id="NF004162">
    <property type="entry name" value="PRK05627.1-5"/>
    <property type="match status" value="1"/>
</dbReference>
<comment type="catalytic activity">
    <reaction evidence="13 15">
        <text>riboflavin + ATP = FMN + ADP + H(+)</text>
        <dbReference type="Rhea" id="RHEA:14357"/>
        <dbReference type="ChEBI" id="CHEBI:15378"/>
        <dbReference type="ChEBI" id="CHEBI:30616"/>
        <dbReference type="ChEBI" id="CHEBI:57986"/>
        <dbReference type="ChEBI" id="CHEBI:58210"/>
        <dbReference type="ChEBI" id="CHEBI:456216"/>
        <dbReference type="EC" id="2.7.1.26"/>
    </reaction>
</comment>
<evidence type="ECO:0000259" key="16">
    <source>
        <dbReference type="SMART" id="SM00904"/>
    </source>
</evidence>
<evidence type="ECO:0000256" key="6">
    <source>
        <dbReference type="ARBA" id="ARBA00022679"/>
    </source>
</evidence>
<dbReference type="GO" id="GO:0003919">
    <property type="term" value="F:FMN adenylyltransferase activity"/>
    <property type="evidence" value="ECO:0007669"/>
    <property type="project" value="UniProtKB-UniRule"/>
</dbReference>
<feature type="domain" description="Riboflavin kinase" evidence="16">
    <location>
        <begin position="175"/>
        <end position="302"/>
    </location>
</feature>
<dbReference type="InterPro" id="IPR015864">
    <property type="entry name" value="FAD_synthase"/>
</dbReference>
<evidence type="ECO:0000256" key="14">
    <source>
        <dbReference type="ARBA" id="ARBA00049494"/>
    </source>
</evidence>
<comment type="similarity">
    <text evidence="15">Belongs to the ribF family.</text>
</comment>
<keyword evidence="12" id="KW-0511">Multifunctional enzyme</keyword>
<dbReference type="Pfam" id="PF01687">
    <property type="entry name" value="Flavokinase"/>
    <property type="match status" value="1"/>
</dbReference>
<name>A0A917C0Z6_9PROT</name>
<evidence type="ECO:0000256" key="12">
    <source>
        <dbReference type="ARBA" id="ARBA00023268"/>
    </source>
</evidence>
<proteinExistence type="inferred from homology"/>
<dbReference type="EC" id="2.7.1.26" evidence="15"/>
<keyword evidence="5 15" id="KW-0288">FMN</keyword>
<evidence type="ECO:0000256" key="10">
    <source>
        <dbReference type="ARBA" id="ARBA00022827"/>
    </source>
</evidence>
<dbReference type="InterPro" id="IPR023468">
    <property type="entry name" value="Riboflavin_kinase"/>
</dbReference>
<dbReference type="SUPFAM" id="SSF52374">
    <property type="entry name" value="Nucleotidylyl transferase"/>
    <property type="match status" value="1"/>
</dbReference>
<reference evidence="17" key="1">
    <citation type="journal article" date="2014" name="Int. J. Syst. Evol. Microbiol.">
        <title>Complete genome sequence of Corynebacterium casei LMG S-19264T (=DSM 44701T), isolated from a smear-ripened cheese.</title>
        <authorList>
            <consortium name="US DOE Joint Genome Institute (JGI-PGF)"/>
            <person name="Walter F."/>
            <person name="Albersmeier A."/>
            <person name="Kalinowski J."/>
            <person name="Ruckert C."/>
        </authorList>
    </citation>
    <scope>NUCLEOTIDE SEQUENCE</scope>
    <source>
        <strain evidence="17">CGMCC 1.15254</strain>
    </source>
</reference>
<keyword evidence="4 15" id="KW-0285">Flavoprotein</keyword>
<evidence type="ECO:0000256" key="3">
    <source>
        <dbReference type="ARBA" id="ARBA00005201"/>
    </source>
</evidence>
<comment type="catalytic activity">
    <reaction evidence="14 15">
        <text>FMN + ATP + H(+) = FAD + diphosphate</text>
        <dbReference type="Rhea" id="RHEA:17237"/>
        <dbReference type="ChEBI" id="CHEBI:15378"/>
        <dbReference type="ChEBI" id="CHEBI:30616"/>
        <dbReference type="ChEBI" id="CHEBI:33019"/>
        <dbReference type="ChEBI" id="CHEBI:57692"/>
        <dbReference type="ChEBI" id="CHEBI:58210"/>
        <dbReference type="EC" id="2.7.7.2"/>
    </reaction>
</comment>
<evidence type="ECO:0000256" key="15">
    <source>
        <dbReference type="PIRNR" id="PIRNR004491"/>
    </source>
</evidence>
<keyword evidence="9 15" id="KW-0418">Kinase</keyword>
<dbReference type="GO" id="GO:0008531">
    <property type="term" value="F:riboflavin kinase activity"/>
    <property type="evidence" value="ECO:0007669"/>
    <property type="project" value="UniProtKB-UniRule"/>
</dbReference>
<dbReference type="FunFam" id="2.40.30.30:FF:000003">
    <property type="entry name" value="Riboflavin biosynthesis protein"/>
    <property type="match status" value="1"/>
</dbReference>
<dbReference type="Gene3D" id="3.40.50.620">
    <property type="entry name" value="HUPs"/>
    <property type="match status" value="1"/>
</dbReference>
<protein>
    <recommendedName>
        <fullName evidence="15">Riboflavin biosynthesis protein</fullName>
    </recommendedName>
    <domain>
        <recommendedName>
            <fullName evidence="15">Riboflavin kinase</fullName>
            <ecNumber evidence="15">2.7.1.26</ecNumber>
        </recommendedName>
        <alternativeName>
            <fullName evidence="15">Flavokinase</fullName>
        </alternativeName>
    </domain>
    <domain>
        <recommendedName>
            <fullName evidence="15">FMN adenylyltransferase</fullName>
            <ecNumber evidence="15">2.7.7.2</ecNumber>
        </recommendedName>
        <alternativeName>
            <fullName evidence="15">FAD pyrophosphorylase</fullName>
        </alternativeName>
        <alternativeName>
            <fullName evidence="15">FAD synthase</fullName>
        </alternativeName>
    </domain>
</protein>
<keyword evidence="18" id="KW-1185">Reference proteome</keyword>
<evidence type="ECO:0000256" key="1">
    <source>
        <dbReference type="ARBA" id="ARBA00002121"/>
    </source>
</evidence>
<evidence type="ECO:0000256" key="2">
    <source>
        <dbReference type="ARBA" id="ARBA00004726"/>
    </source>
</evidence>
<dbReference type="GO" id="GO:0005524">
    <property type="term" value="F:ATP binding"/>
    <property type="evidence" value="ECO:0007669"/>
    <property type="project" value="UniProtKB-UniRule"/>
</dbReference>
<comment type="pathway">
    <text evidence="3 15">Cofactor biosynthesis; FMN biosynthesis; FMN from riboflavin (ATP route): step 1/1.</text>
</comment>
<keyword evidence="10 15" id="KW-0274">FAD</keyword>
<dbReference type="Gene3D" id="2.40.30.30">
    <property type="entry name" value="Riboflavin kinase-like"/>
    <property type="match status" value="1"/>
</dbReference>
<evidence type="ECO:0000256" key="4">
    <source>
        <dbReference type="ARBA" id="ARBA00022630"/>
    </source>
</evidence>
<dbReference type="InterPro" id="IPR002606">
    <property type="entry name" value="Riboflavin_kinase_bac"/>
</dbReference>
<gene>
    <name evidence="17" type="ORF">GCM10011332_16860</name>
</gene>
<evidence type="ECO:0000256" key="9">
    <source>
        <dbReference type="ARBA" id="ARBA00022777"/>
    </source>
</evidence>
<sequence>MPPEVKGGAVAIGNFDGVHLGHREVIGEAGWIAKAHRIPWVVLTFEPHPRMVFMPDQDPFRITPFRIKTRHIEELEVDHLVTLQFDMDFAKKSAEDFIKEVLVDGLQARHVVSGYNFYFGAHRRGNPDMLLQEGQKHGYGFTCVNPVSDAGGVAYSSTRVRDYLTTGGPRQAWDVLGRPFEIEGRVIKGDQRGRTIGFPTCNIELHDYLTPALGVYAIRAGIDHGTHTVWHDGVANIGKRPTFDKRDILLEAHLFDFDGDLYGKHVRVALVEFIRHEQKFSGLDEIKAQIAKDCIQAKDILKKTEPF</sequence>
<keyword evidence="6 15" id="KW-0808">Transferase</keyword>
<dbReference type="NCBIfam" id="TIGR00083">
    <property type="entry name" value="ribF"/>
    <property type="match status" value="1"/>
</dbReference>
<evidence type="ECO:0000313" key="17">
    <source>
        <dbReference type="EMBL" id="GGF63515.1"/>
    </source>
</evidence>
<dbReference type="SUPFAM" id="SSF82114">
    <property type="entry name" value="Riboflavin kinase-like"/>
    <property type="match status" value="1"/>
</dbReference>
<organism evidence="17 18">
    <name type="scientific">Terasakiella brassicae</name>
    <dbReference type="NCBI Taxonomy" id="1634917"/>
    <lineage>
        <taxon>Bacteria</taxon>
        <taxon>Pseudomonadati</taxon>
        <taxon>Pseudomonadota</taxon>
        <taxon>Alphaproteobacteria</taxon>
        <taxon>Rhodospirillales</taxon>
        <taxon>Terasakiellaceae</taxon>
        <taxon>Terasakiella</taxon>
    </lineage>
</organism>
<dbReference type="InterPro" id="IPR014729">
    <property type="entry name" value="Rossmann-like_a/b/a_fold"/>
</dbReference>
<dbReference type="InterPro" id="IPR023465">
    <property type="entry name" value="Riboflavin_kinase_dom_sf"/>
</dbReference>
<dbReference type="CDD" id="cd02064">
    <property type="entry name" value="FAD_synthetase_N"/>
    <property type="match status" value="1"/>
</dbReference>
<evidence type="ECO:0000256" key="11">
    <source>
        <dbReference type="ARBA" id="ARBA00022840"/>
    </source>
</evidence>
<dbReference type="PIRSF" id="PIRSF004491">
    <property type="entry name" value="FAD_Synth"/>
    <property type="match status" value="1"/>
</dbReference>
<dbReference type="FunFam" id="3.40.50.620:FF:000021">
    <property type="entry name" value="Riboflavin biosynthesis protein"/>
    <property type="match status" value="1"/>
</dbReference>
<evidence type="ECO:0000256" key="8">
    <source>
        <dbReference type="ARBA" id="ARBA00022741"/>
    </source>
</evidence>
<keyword evidence="7 15" id="KW-0548">Nucleotidyltransferase</keyword>
<dbReference type="EMBL" id="BMHV01000010">
    <property type="protein sequence ID" value="GGF63515.1"/>
    <property type="molecule type" value="Genomic_DNA"/>
</dbReference>
<dbReference type="SMART" id="SM00904">
    <property type="entry name" value="Flavokinase"/>
    <property type="match status" value="1"/>
</dbReference>
<keyword evidence="11 15" id="KW-0067">ATP-binding</keyword>
<dbReference type="GO" id="GO:0009231">
    <property type="term" value="P:riboflavin biosynthetic process"/>
    <property type="evidence" value="ECO:0007669"/>
    <property type="project" value="InterPro"/>
</dbReference>
<dbReference type="GO" id="GO:0009398">
    <property type="term" value="P:FMN biosynthetic process"/>
    <property type="evidence" value="ECO:0007669"/>
    <property type="project" value="UniProtKB-UniRule"/>
</dbReference>
<dbReference type="NCBIfam" id="NF004160">
    <property type="entry name" value="PRK05627.1-3"/>
    <property type="match status" value="1"/>
</dbReference>
<evidence type="ECO:0000313" key="18">
    <source>
        <dbReference type="Proteomes" id="UP000632498"/>
    </source>
</evidence>
<dbReference type="GO" id="GO:0006747">
    <property type="term" value="P:FAD biosynthetic process"/>
    <property type="evidence" value="ECO:0007669"/>
    <property type="project" value="UniProtKB-UniRule"/>
</dbReference>
<dbReference type="PANTHER" id="PTHR22749">
    <property type="entry name" value="RIBOFLAVIN KINASE/FMN ADENYLYLTRANSFERASE"/>
    <property type="match status" value="1"/>
</dbReference>
<dbReference type="InterPro" id="IPR015865">
    <property type="entry name" value="Riboflavin_kinase_bac/euk"/>
</dbReference>
<keyword evidence="8 15" id="KW-0547">Nucleotide-binding</keyword>
<dbReference type="EC" id="2.7.7.2" evidence="15"/>
<evidence type="ECO:0000256" key="7">
    <source>
        <dbReference type="ARBA" id="ARBA00022695"/>
    </source>
</evidence>
<evidence type="ECO:0000256" key="5">
    <source>
        <dbReference type="ARBA" id="ARBA00022643"/>
    </source>
</evidence>
<dbReference type="AlphaFoldDB" id="A0A917C0Z6"/>
<dbReference type="PANTHER" id="PTHR22749:SF6">
    <property type="entry name" value="RIBOFLAVIN KINASE"/>
    <property type="match status" value="1"/>
</dbReference>
<dbReference type="Pfam" id="PF06574">
    <property type="entry name" value="FAD_syn"/>
    <property type="match status" value="1"/>
</dbReference>
<evidence type="ECO:0000256" key="13">
    <source>
        <dbReference type="ARBA" id="ARBA00047880"/>
    </source>
</evidence>
<reference evidence="17" key="2">
    <citation type="submission" date="2020-09" db="EMBL/GenBank/DDBJ databases">
        <authorList>
            <person name="Sun Q."/>
            <person name="Zhou Y."/>
        </authorList>
    </citation>
    <scope>NUCLEOTIDE SEQUENCE</scope>
    <source>
        <strain evidence="17">CGMCC 1.15254</strain>
    </source>
</reference>